<feature type="domain" description="FMR1-interacting protein 1 conserved" evidence="2">
    <location>
        <begin position="117"/>
        <end position="168"/>
    </location>
</feature>
<feature type="region of interest" description="Disordered" evidence="1">
    <location>
        <begin position="99"/>
        <end position="118"/>
    </location>
</feature>
<comment type="caution">
    <text evidence="3">The sequence shown here is derived from an EMBL/GenBank/DDBJ whole genome shotgun (WGS) entry which is preliminary data.</text>
</comment>
<dbReference type="Proteomes" id="UP000521872">
    <property type="component" value="Unassembled WGS sequence"/>
</dbReference>
<feature type="compositionally biased region" description="Basic and acidic residues" evidence="1">
    <location>
        <begin position="152"/>
        <end position="164"/>
    </location>
</feature>
<feature type="compositionally biased region" description="Basic and acidic residues" evidence="1">
    <location>
        <begin position="205"/>
        <end position="215"/>
    </location>
</feature>
<evidence type="ECO:0000259" key="2">
    <source>
        <dbReference type="Pfam" id="PF10453"/>
    </source>
</evidence>
<accession>A0A8H4VX94</accession>
<dbReference type="AlphaFoldDB" id="A0A8H4VX94"/>
<dbReference type="GO" id="GO:0005634">
    <property type="term" value="C:nucleus"/>
    <property type="evidence" value="ECO:0007669"/>
    <property type="project" value="TreeGrafter"/>
</dbReference>
<feature type="compositionally biased region" description="Polar residues" evidence="1">
    <location>
        <begin position="185"/>
        <end position="194"/>
    </location>
</feature>
<feature type="region of interest" description="Disordered" evidence="1">
    <location>
        <begin position="1"/>
        <end position="25"/>
    </location>
</feature>
<feature type="region of interest" description="Disordered" evidence="1">
    <location>
        <begin position="282"/>
        <end position="314"/>
    </location>
</feature>
<dbReference type="Pfam" id="PF10453">
    <property type="entry name" value="NUFIP1"/>
    <property type="match status" value="1"/>
</dbReference>
<reference evidence="3 4" key="1">
    <citation type="submission" date="2019-12" db="EMBL/GenBank/DDBJ databases">
        <authorList>
            <person name="Floudas D."/>
            <person name="Bentzer J."/>
            <person name="Ahren D."/>
            <person name="Johansson T."/>
            <person name="Persson P."/>
            <person name="Tunlid A."/>
        </authorList>
    </citation>
    <scope>NUCLEOTIDE SEQUENCE [LARGE SCALE GENOMIC DNA]</scope>
    <source>
        <strain evidence="3 4">CBS 102.39</strain>
    </source>
</reference>
<gene>
    <name evidence="3" type="ORF">D9613_001886</name>
</gene>
<feature type="compositionally biased region" description="Pro residues" evidence="1">
    <location>
        <begin position="7"/>
        <end position="19"/>
    </location>
</feature>
<name>A0A8H4VX94_9AGAR</name>
<dbReference type="PANTHER" id="PTHR13309:SF0">
    <property type="entry name" value="FMR1-INTERACTING PROTEIN NUFIP1"/>
    <property type="match status" value="1"/>
</dbReference>
<feature type="compositionally biased region" description="Polar residues" evidence="1">
    <location>
        <begin position="365"/>
        <end position="377"/>
    </location>
</feature>
<feature type="region of interest" description="Disordered" evidence="1">
    <location>
        <begin position="357"/>
        <end position="377"/>
    </location>
</feature>
<proteinExistence type="predicted"/>
<dbReference type="GO" id="GO:0003723">
    <property type="term" value="F:RNA binding"/>
    <property type="evidence" value="ECO:0007669"/>
    <property type="project" value="InterPro"/>
</dbReference>
<organism evidence="3 4">
    <name type="scientific">Agrocybe pediades</name>
    <dbReference type="NCBI Taxonomy" id="84607"/>
    <lineage>
        <taxon>Eukaryota</taxon>
        <taxon>Fungi</taxon>
        <taxon>Dikarya</taxon>
        <taxon>Basidiomycota</taxon>
        <taxon>Agaricomycotina</taxon>
        <taxon>Agaricomycetes</taxon>
        <taxon>Agaricomycetidae</taxon>
        <taxon>Agaricales</taxon>
        <taxon>Agaricineae</taxon>
        <taxon>Strophariaceae</taxon>
        <taxon>Agrocybe</taxon>
    </lineage>
</organism>
<dbReference type="InterPro" id="IPR019496">
    <property type="entry name" value="NUFIP1_cons_dom"/>
</dbReference>
<feature type="compositionally biased region" description="Acidic residues" evidence="1">
    <location>
        <begin position="242"/>
        <end position="252"/>
    </location>
</feature>
<dbReference type="InterPro" id="IPR039136">
    <property type="entry name" value="NUFIP1-like"/>
</dbReference>
<protein>
    <recommendedName>
        <fullName evidence="2">FMR1-interacting protein 1 conserved domain-containing protein</fullName>
    </recommendedName>
</protein>
<evidence type="ECO:0000313" key="4">
    <source>
        <dbReference type="Proteomes" id="UP000521872"/>
    </source>
</evidence>
<dbReference type="EMBL" id="JAACJL010000001">
    <property type="protein sequence ID" value="KAF4623700.1"/>
    <property type="molecule type" value="Genomic_DNA"/>
</dbReference>
<sequence>MYHPHSSLPPPHPSLPAPPSTSTSYPQSYYNSHYVQAYAQPQAQLNPTITPIPTKTHSAPPPIWYQPGHNRCTHPGCSFTGSRKTVEIHMMDRHLIYPPGWDKKKKKPDWDADPSLKGKPIPIQGTNVILDTPEVLAAWIAERKRRFPTAAKVEEKKRKMEEAVARGQLDVNDSGRPNKRRNVDHSSTASSQKPNTNQRRNRTVQRAERETEQRVPDAGWPKKARIQEPLPPRPKAPTPFESDSESGSDNDQPEAISSKVVPSVERLPADDRIDTICTTQVQEVPTPKITPSERHTRKKGSVQPKLPPRNPFASRPTLLRNLLLPEIRVTISNVSQAIRFLVDNDFLRDVELKPGEAEEGKKIQVVTSNPSDVDPTN</sequence>
<feature type="region of interest" description="Disordered" evidence="1">
    <location>
        <begin position="150"/>
        <end position="267"/>
    </location>
</feature>
<evidence type="ECO:0000313" key="3">
    <source>
        <dbReference type="EMBL" id="KAF4623700.1"/>
    </source>
</evidence>
<dbReference type="GO" id="GO:0000492">
    <property type="term" value="P:box C/D snoRNP assembly"/>
    <property type="evidence" value="ECO:0007669"/>
    <property type="project" value="TreeGrafter"/>
</dbReference>
<dbReference type="PANTHER" id="PTHR13309">
    <property type="entry name" value="NUCLEAR FRAGILE X MENTAL RETARDATION PROTEIN INTERACTING PROTEIN 1"/>
    <property type="match status" value="1"/>
</dbReference>
<evidence type="ECO:0000256" key="1">
    <source>
        <dbReference type="SAM" id="MobiDB-lite"/>
    </source>
</evidence>
<keyword evidence="4" id="KW-1185">Reference proteome</keyword>